<dbReference type="EMBL" id="CZKB01000011">
    <property type="protein sequence ID" value="CUR59717.1"/>
    <property type="molecule type" value="Genomic_DNA"/>
</dbReference>
<keyword evidence="6" id="KW-0547">Nucleotide-binding</keyword>
<dbReference type="InterPro" id="IPR003846">
    <property type="entry name" value="SelO"/>
</dbReference>
<evidence type="ECO:0000256" key="5">
    <source>
        <dbReference type="ARBA" id="ARBA00022723"/>
    </source>
</evidence>
<dbReference type="HAMAP" id="MF_00692">
    <property type="entry name" value="SelO"/>
    <property type="match status" value="1"/>
</dbReference>
<organism evidence="9">
    <name type="scientific">metagenome</name>
    <dbReference type="NCBI Taxonomy" id="256318"/>
    <lineage>
        <taxon>unclassified sequences</taxon>
        <taxon>metagenomes</taxon>
    </lineage>
</organism>
<dbReference type="GO" id="GO:0070733">
    <property type="term" value="F:AMPylase activity"/>
    <property type="evidence" value="ECO:0007669"/>
    <property type="project" value="TreeGrafter"/>
</dbReference>
<keyword evidence="5" id="KW-0479">Metal-binding</keyword>
<evidence type="ECO:0000256" key="4">
    <source>
        <dbReference type="ARBA" id="ARBA00022695"/>
    </source>
</evidence>
<dbReference type="AlphaFoldDB" id="A0A2P2CCK0"/>
<dbReference type="GO" id="GO:0046872">
    <property type="term" value="F:metal ion binding"/>
    <property type="evidence" value="ECO:0007669"/>
    <property type="project" value="UniProtKB-KW"/>
</dbReference>
<evidence type="ECO:0000256" key="3">
    <source>
        <dbReference type="ARBA" id="ARBA00022679"/>
    </source>
</evidence>
<evidence type="ECO:0000256" key="7">
    <source>
        <dbReference type="ARBA" id="ARBA00022840"/>
    </source>
</evidence>
<keyword evidence="7" id="KW-0067">ATP-binding</keyword>
<evidence type="ECO:0008006" key="10">
    <source>
        <dbReference type="Google" id="ProtNLM"/>
    </source>
</evidence>
<protein>
    <recommendedName>
        <fullName evidence="10">Protein adenylyltransferase SelO</fullName>
    </recommendedName>
</protein>
<reference evidence="9" key="1">
    <citation type="submission" date="2015-08" db="EMBL/GenBank/DDBJ databases">
        <authorList>
            <person name="Babu N.S."/>
            <person name="Beckwith C.J."/>
            <person name="Beseler K.G."/>
            <person name="Brison A."/>
            <person name="Carone J.V."/>
            <person name="Caskin T.P."/>
            <person name="Diamond M."/>
            <person name="Durham M.E."/>
            <person name="Foxe J.M."/>
            <person name="Go M."/>
            <person name="Henderson B.A."/>
            <person name="Jones I.B."/>
            <person name="McGettigan J.A."/>
            <person name="Micheletti S.J."/>
            <person name="Nasrallah M.E."/>
            <person name="Ortiz D."/>
            <person name="Piller C.R."/>
            <person name="Privatt S.R."/>
            <person name="Schneider S.L."/>
            <person name="Sharp S."/>
            <person name="Smith T.C."/>
            <person name="Stanton J.D."/>
            <person name="Ullery H.E."/>
            <person name="Wilson R.J."/>
            <person name="Serrano M.G."/>
            <person name="Buck G."/>
            <person name="Lee V."/>
            <person name="Wang Y."/>
            <person name="Carvalho R."/>
            <person name="Voegtly L."/>
            <person name="Shi R."/>
            <person name="Duckworth R."/>
            <person name="Johnson A."/>
            <person name="Loviza R."/>
            <person name="Walstead R."/>
            <person name="Shah Z."/>
            <person name="Kiflezghi M."/>
            <person name="Wade K."/>
            <person name="Ball S.L."/>
            <person name="Bradley K.W."/>
            <person name="Asai D.J."/>
            <person name="Bowman C.A."/>
            <person name="Russell D.A."/>
            <person name="Pope W.H."/>
            <person name="Jacobs-Sera D."/>
            <person name="Hendrix R.W."/>
            <person name="Hatfull G.F."/>
        </authorList>
    </citation>
    <scope>NUCLEOTIDE SEQUENCE</scope>
</reference>
<gene>
    <name evidence="9" type="ORF">NOCA1190057</name>
</gene>
<evidence type="ECO:0000313" key="9">
    <source>
        <dbReference type="EMBL" id="CUR59717.1"/>
    </source>
</evidence>
<evidence type="ECO:0000256" key="8">
    <source>
        <dbReference type="ARBA" id="ARBA00022842"/>
    </source>
</evidence>
<proteinExistence type="inferred from homology"/>
<keyword evidence="3" id="KW-0808">Transferase</keyword>
<keyword evidence="8" id="KW-0460">Magnesium</keyword>
<keyword evidence="4" id="KW-0548">Nucleotidyltransferase</keyword>
<dbReference type="PANTHER" id="PTHR32057:SF14">
    <property type="entry name" value="PROTEIN ADENYLYLTRANSFERASE SELO, MITOCHONDRIAL"/>
    <property type="match status" value="1"/>
</dbReference>
<evidence type="ECO:0000256" key="1">
    <source>
        <dbReference type="ARBA" id="ARBA00001946"/>
    </source>
</evidence>
<dbReference type="GO" id="GO:0005524">
    <property type="term" value="F:ATP binding"/>
    <property type="evidence" value="ECO:0007669"/>
    <property type="project" value="UniProtKB-KW"/>
</dbReference>
<sequence>MPTPRIVDGVTAHVTSDIELGNRFASDLPELALPWQGADVPDASLLLLNEGLAADLGLDPEWLRSTDGLGLLTGTHVPDGATPVAQAYAGHQFGGYSPRLGDGRALLLGELTDRHGRLQDLHLKGSGRTPFSRGGDGYAAVGPMLREYVVSEAMHALGIPTTRSLAVVATGRDVRRETVLPGAVLARVASSHLRVGSFQYARATDDVDLLRRLADHAIARHHPAAAEADQPHLALLDAVIATQASLVAQWMLVGFVHGVMNTDNMTISGETIDYGPCAFIDAFDPATVFSSIDTGGRYAFGNQPVVAEWNLARFAEALLPLLADDQDDAVALATASLTRFRDLYSSAWRDGMHAKLGLPVGLADEVASALVADLVTLMRDTHVDHTSFFRGLGAAARGDSGPARGLVLDLAAYDAWAERWLALSPDADAMDRVNPAYVPRNHLVEEALAAGTDGDLGPLRELLDVLSAPYDVRPGLERFAEPAPDSFGRGYQTFCGT</sequence>
<dbReference type="NCBIfam" id="NF000658">
    <property type="entry name" value="PRK00029.1"/>
    <property type="match status" value="1"/>
</dbReference>
<accession>A0A2P2CCK0</accession>
<comment type="similarity">
    <text evidence="2">Belongs to the SELO family.</text>
</comment>
<dbReference type="Pfam" id="PF02696">
    <property type="entry name" value="SelO"/>
    <property type="match status" value="1"/>
</dbReference>
<evidence type="ECO:0000256" key="6">
    <source>
        <dbReference type="ARBA" id="ARBA00022741"/>
    </source>
</evidence>
<comment type="cofactor">
    <cofactor evidence="1">
        <name>Mg(2+)</name>
        <dbReference type="ChEBI" id="CHEBI:18420"/>
    </cofactor>
</comment>
<name>A0A2P2CCK0_9ZZZZ</name>
<dbReference type="PANTHER" id="PTHR32057">
    <property type="entry name" value="PROTEIN ADENYLYLTRANSFERASE SELO, MITOCHONDRIAL"/>
    <property type="match status" value="1"/>
</dbReference>
<evidence type="ECO:0000256" key="2">
    <source>
        <dbReference type="ARBA" id="ARBA00009747"/>
    </source>
</evidence>